<comment type="caution">
    <text evidence="2">The sequence shown here is derived from an EMBL/GenBank/DDBJ whole genome shotgun (WGS) entry which is preliminary data.</text>
</comment>
<dbReference type="PATRIC" id="fig|1225176.3.peg.954"/>
<organism evidence="2 3">
    <name type="scientific">Cecembia lonarensis (strain CCUG 58316 / KCTC 22772 / LW9)</name>
    <dbReference type="NCBI Taxonomy" id="1225176"/>
    <lineage>
        <taxon>Bacteria</taxon>
        <taxon>Pseudomonadati</taxon>
        <taxon>Bacteroidota</taxon>
        <taxon>Cytophagia</taxon>
        <taxon>Cytophagales</taxon>
        <taxon>Cyclobacteriaceae</taxon>
        <taxon>Cecembia</taxon>
    </lineage>
</organism>
<evidence type="ECO:0000313" key="2">
    <source>
        <dbReference type="EMBL" id="EKB50508.1"/>
    </source>
</evidence>
<dbReference type="EMBL" id="AMGM01000008">
    <property type="protein sequence ID" value="EKB50508.1"/>
    <property type="molecule type" value="Genomic_DNA"/>
</dbReference>
<evidence type="ECO:0000259" key="1">
    <source>
        <dbReference type="Pfam" id="PF17131"/>
    </source>
</evidence>
<dbReference type="OrthoDB" id="9803781at2"/>
<keyword evidence="3" id="KW-1185">Reference proteome</keyword>
<dbReference type="AlphaFoldDB" id="K1LJJ7"/>
<dbReference type="Pfam" id="PF17131">
    <property type="entry name" value="LolA_like"/>
    <property type="match status" value="1"/>
</dbReference>
<dbReference type="Proteomes" id="UP000004478">
    <property type="component" value="Unassembled WGS sequence"/>
</dbReference>
<accession>K1LJJ7</accession>
<dbReference type="RefSeq" id="WP_009183934.1">
    <property type="nucleotide sequence ID" value="NZ_AMGM01000008.1"/>
</dbReference>
<evidence type="ECO:0000313" key="3">
    <source>
        <dbReference type="Proteomes" id="UP000004478"/>
    </source>
</evidence>
<dbReference type="InterPro" id="IPR033399">
    <property type="entry name" value="TP_0789-like"/>
</dbReference>
<gene>
    <name evidence="2" type="ORF">B879_00890</name>
</gene>
<dbReference type="CDD" id="cd16329">
    <property type="entry name" value="LolA_like"/>
    <property type="match status" value="1"/>
</dbReference>
<protein>
    <recommendedName>
        <fullName evidence="1">Uncharacterized protein TP-0789 domain-containing protein</fullName>
    </recommendedName>
</protein>
<dbReference type="Gene3D" id="2.50.20.10">
    <property type="entry name" value="Lipoprotein localisation LolA/LolB/LppX"/>
    <property type="match status" value="1"/>
</dbReference>
<reference evidence="2 3" key="1">
    <citation type="journal article" date="2012" name="J. Bacteriol.">
        <title>Draft Genome Sequence of Cecembia lonarensis Strain LW9T, Isolated from Lonar Lake, a Haloalkaline Lake in India.</title>
        <authorList>
            <person name="Shivaji S."/>
            <person name="Ara S."/>
            <person name="Singh A."/>
            <person name="Pinnaka A.K."/>
        </authorList>
    </citation>
    <scope>NUCLEOTIDE SEQUENCE [LARGE SCALE GENOMIC DNA]</scope>
    <source>
        <strain evidence="2 3">LW9</strain>
    </source>
</reference>
<feature type="domain" description="Uncharacterized protein TP-0789" evidence="1">
    <location>
        <begin position="69"/>
        <end position="249"/>
    </location>
</feature>
<name>K1LJJ7_CECL9</name>
<proteinExistence type="predicted"/>
<sequence>MKFFFPVFLIVSHLIIGNIQDSTAQTAREIVEIMDQKMRGESMIVEMEMEIIRPRFSRTIGIKSWSKGQDFSMILITAPARDRGTSFLKRQREIWNWVPNIERTIKLPPSMMAQSWMGSDFTNDDLVRESSIINDYVHSIIGSEVIDGMECYKIEMIPKPDAAVVFGKILVWITKDSYLQLRGENYDEYGALVSTVIGSNIKKMDDREIPTVLEMIPSDKPGNKTILRYLNIEFDRPIEEAFFSVQRMKDLR</sequence>